<dbReference type="Proteomes" id="UP000521943">
    <property type="component" value="Unassembled WGS sequence"/>
</dbReference>
<dbReference type="GO" id="GO:0005634">
    <property type="term" value="C:nucleus"/>
    <property type="evidence" value="ECO:0007669"/>
    <property type="project" value="TreeGrafter"/>
</dbReference>
<dbReference type="Pfam" id="PF17781">
    <property type="entry name" value="RPN1_RPN2_N"/>
    <property type="match status" value="1"/>
</dbReference>
<dbReference type="EMBL" id="JACGCI010000104">
    <property type="protein sequence ID" value="KAF6745577.1"/>
    <property type="molecule type" value="Genomic_DNA"/>
</dbReference>
<dbReference type="GO" id="GO:0043161">
    <property type="term" value="P:proteasome-mediated ubiquitin-dependent protein catabolic process"/>
    <property type="evidence" value="ECO:0007669"/>
    <property type="project" value="TreeGrafter"/>
</dbReference>
<reference evidence="3 4" key="1">
    <citation type="submission" date="2020-07" db="EMBL/GenBank/DDBJ databases">
        <title>Comparative genomics of pyrophilous fungi reveals a link between fire events and developmental genes.</title>
        <authorList>
            <consortium name="DOE Joint Genome Institute"/>
            <person name="Steindorff A.S."/>
            <person name="Carver A."/>
            <person name="Calhoun S."/>
            <person name="Stillman K."/>
            <person name="Liu H."/>
            <person name="Lipzen A."/>
            <person name="Pangilinan J."/>
            <person name="Labutti K."/>
            <person name="Bruns T.D."/>
            <person name="Grigoriev I.V."/>
        </authorList>
    </citation>
    <scope>NUCLEOTIDE SEQUENCE [LARGE SCALE GENOMIC DNA]</scope>
    <source>
        <strain evidence="3 4">CBS 144469</strain>
    </source>
</reference>
<name>A0A8H6LYT9_9AGAR</name>
<keyword evidence="1" id="KW-0677">Repeat</keyword>
<comment type="caution">
    <text evidence="3">The sequence shown here is derived from an EMBL/GenBank/DDBJ whole genome shotgun (WGS) entry which is preliminary data.</text>
</comment>
<dbReference type="GO" id="GO:0034515">
    <property type="term" value="C:proteasome storage granule"/>
    <property type="evidence" value="ECO:0007669"/>
    <property type="project" value="TreeGrafter"/>
</dbReference>
<feature type="domain" description="RPN1 N-terminal" evidence="2">
    <location>
        <begin position="24"/>
        <end position="138"/>
    </location>
</feature>
<dbReference type="InterPro" id="IPR040892">
    <property type="entry name" value="RPN1_N"/>
</dbReference>
<evidence type="ECO:0000256" key="1">
    <source>
        <dbReference type="ARBA" id="ARBA00022737"/>
    </source>
</evidence>
<organism evidence="3 4">
    <name type="scientific">Ephemerocybe angulata</name>
    <dbReference type="NCBI Taxonomy" id="980116"/>
    <lineage>
        <taxon>Eukaryota</taxon>
        <taxon>Fungi</taxon>
        <taxon>Dikarya</taxon>
        <taxon>Basidiomycota</taxon>
        <taxon>Agaricomycotina</taxon>
        <taxon>Agaricomycetes</taxon>
        <taxon>Agaricomycetidae</taxon>
        <taxon>Agaricales</taxon>
        <taxon>Agaricineae</taxon>
        <taxon>Psathyrellaceae</taxon>
        <taxon>Ephemerocybe</taxon>
    </lineage>
</organism>
<evidence type="ECO:0000313" key="4">
    <source>
        <dbReference type="Proteomes" id="UP000521943"/>
    </source>
</evidence>
<sequence>MLRWHASVRRLSIHFGALELNPCRCVDLFPPPDDISFLKTVHTIYVQHHKFPEALSVAIRLNDPDLIREDFNAPEPGSEWLPDDNTDGDTDVDFADDLPEDLLECLSNTRLSTHFREFEKGGVADAKASEDVYKSHLENTGLAPLRTSTPPEVTWLAFSSIALVNAGFGSDKLMVEAEEGNSWTYKNKDHGIQCRCISSSQLVVGHRLTYNTPRFAQVLRQLAGV</sequence>
<accession>A0A8H6LYT9</accession>
<dbReference type="OrthoDB" id="10252509at2759"/>
<keyword evidence="4" id="KW-1185">Reference proteome</keyword>
<dbReference type="GO" id="GO:0008540">
    <property type="term" value="C:proteasome regulatory particle, base subcomplex"/>
    <property type="evidence" value="ECO:0007669"/>
    <property type="project" value="TreeGrafter"/>
</dbReference>
<dbReference type="PANTHER" id="PTHR10943:SF1">
    <property type="entry name" value="26S PROTEASOME NON-ATPASE REGULATORY SUBUNIT 2"/>
    <property type="match status" value="1"/>
</dbReference>
<protein>
    <recommendedName>
        <fullName evidence="2">RPN1 N-terminal domain-containing protein</fullName>
    </recommendedName>
</protein>
<gene>
    <name evidence="3" type="ORF">DFP72DRAFT_1077355</name>
</gene>
<evidence type="ECO:0000313" key="3">
    <source>
        <dbReference type="EMBL" id="KAF6745577.1"/>
    </source>
</evidence>
<dbReference type="PANTHER" id="PTHR10943">
    <property type="entry name" value="26S PROTEASOME NON-ATPASE REGULATORY SUBUNIT"/>
    <property type="match status" value="1"/>
</dbReference>
<evidence type="ECO:0000259" key="2">
    <source>
        <dbReference type="Pfam" id="PF17781"/>
    </source>
</evidence>
<proteinExistence type="predicted"/>
<dbReference type="AlphaFoldDB" id="A0A8H6LYT9"/>